<sequence>MSQPASLTRAEAPAKRSLGTSAVPALRYDLTELVDVSGYPDNRETTSLESEYPAGVSTTHSVPSNLSTRHQDLVNVPTPSVQDQVSKATPGSCPLPQALGRERTSNSGLFVSQVPAVPAVGPPAGNCHPSTSTTPLAEESVRNAAGKDDMTDDLSDNSEDDSEPLHSAVLRSKVVPTQEI</sequence>
<reference evidence="2" key="1">
    <citation type="submission" date="2022-10" db="EMBL/GenBank/DDBJ databases">
        <title>Puccinia triticina Genome sequencing and assembly.</title>
        <authorList>
            <person name="Li C."/>
        </authorList>
    </citation>
    <scope>NUCLEOTIDE SEQUENCE</scope>
    <source>
        <strain evidence="2">Pt15</strain>
    </source>
</reference>
<gene>
    <name evidence="2" type="ORF">PtA15_10A262</name>
</gene>
<dbReference type="Proteomes" id="UP001164743">
    <property type="component" value="Chromosome 10A"/>
</dbReference>
<dbReference type="RefSeq" id="XP_053024397.1">
    <property type="nucleotide sequence ID" value="XM_053160421.1"/>
</dbReference>
<name>A0ABY7D1K0_9BASI</name>
<organism evidence="2 3">
    <name type="scientific">Puccinia triticina</name>
    <dbReference type="NCBI Taxonomy" id="208348"/>
    <lineage>
        <taxon>Eukaryota</taxon>
        <taxon>Fungi</taxon>
        <taxon>Dikarya</taxon>
        <taxon>Basidiomycota</taxon>
        <taxon>Pucciniomycotina</taxon>
        <taxon>Pucciniomycetes</taxon>
        <taxon>Pucciniales</taxon>
        <taxon>Pucciniaceae</taxon>
        <taxon>Puccinia</taxon>
    </lineage>
</organism>
<proteinExistence type="predicted"/>
<feature type="compositionally biased region" description="Polar residues" evidence="1">
    <location>
        <begin position="79"/>
        <end position="89"/>
    </location>
</feature>
<feature type="region of interest" description="Disordered" evidence="1">
    <location>
        <begin position="37"/>
        <end position="65"/>
    </location>
</feature>
<dbReference type="GeneID" id="77801316"/>
<feature type="region of interest" description="Disordered" evidence="1">
    <location>
        <begin position="121"/>
        <end position="180"/>
    </location>
</feature>
<feature type="compositionally biased region" description="Basic and acidic residues" evidence="1">
    <location>
        <begin position="139"/>
        <end position="149"/>
    </location>
</feature>
<dbReference type="EMBL" id="CP110430">
    <property type="protein sequence ID" value="WAQ88842.1"/>
    <property type="molecule type" value="Genomic_DNA"/>
</dbReference>
<evidence type="ECO:0000256" key="1">
    <source>
        <dbReference type="SAM" id="MobiDB-lite"/>
    </source>
</evidence>
<feature type="compositionally biased region" description="Acidic residues" evidence="1">
    <location>
        <begin position="150"/>
        <end position="162"/>
    </location>
</feature>
<feature type="region of interest" description="Disordered" evidence="1">
    <location>
        <begin position="79"/>
        <end position="101"/>
    </location>
</feature>
<evidence type="ECO:0000313" key="2">
    <source>
        <dbReference type="EMBL" id="WAQ88842.1"/>
    </source>
</evidence>
<accession>A0ABY7D1K0</accession>
<evidence type="ECO:0000313" key="3">
    <source>
        <dbReference type="Proteomes" id="UP001164743"/>
    </source>
</evidence>
<feature type="compositionally biased region" description="Polar residues" evidence="1">
    <location>
        <begin position="56"/>
        <end position="65"/>
    </location>
</feature>
<keyword evidence="3" id="KW-1185">Reference proteome</keyword>
<feature type="region of interest" description="Disordered" evidence="1">
    <location>
        <begin position="1"/>
        <end position="22"/>
    </location>
</feature>
<protein>
    <submittedName>
        <fullName evidence="2">Uncharacterized protein</fullName>
    </submittedName>
</protein>